<accession>A0A395MLR1</accession>
<keyword evidence="4" id="KW-1185">Reference proteome</keyword>
<name>A0A395MLR1_9HYPO</name>
<protein>
    <submittedName>
        <fullName evidence="3">Uncharacterized protein</fullName>
    </submittedName>
</protein>
<dbReference type="PANTHER" id="PTHR35204:SF1">
    <property type="entry name" value="ENTEROTOXIN"/>
    <property type="match status" value="1"/>
</dbReference>
<organism evidence="3 4">
    <name type="scientific">Fusarium flagelliforme</name>
    <dbReference type="NCBI Taxonomy" id="2675880"/>
    <lineage>
        <taxon>Eukaryota</taxon>
        <taxon>Fungi</taxon>
        <taxon>Dikarya</taxon>
        <taxon>Ascomycota</taxon>
        <taxon>Pezizomycotina</taxon>
        <taxon>Sordariomycetes</taxon>
        <taxon>Hypocreomycetidae</taxon>
        <taxon>Hypocreales</taxon>
        <taxon>Nectriaceae</taxon>
        <taxon>Fusarium</taxon>
        <taxon>Fusarium incarnatum-equiseti species complex</taxon>
    </lineage>
</organism>
<reference evidence="3 4" key="1">
    <citation type="journal article" date="2018" name="PLoS Pathog.">
        <title>Evolution of structural diversity of trichothecenes, a family of toxins produced by plant pathogenic and entomopathogenic fungi.</title>
        <authorList>
            <person name="Proctor R.H."/>
            <person name="McCormick S.P."/>
            <person name="Kim H.S."/>
            <person name="Cardoza R.E."/>
            <person name="Stanley A.M."/>
            <person name="Lindo L."/>
            <person name="Kelly A."/>
            <person name="Brown D.W."/>
            <person name="Lee T."/>
            <person name="Vaughan M.M."/>
            <person name="Alexander N.J."/>
            <person name="Busman M."/>
            <person name="Gutierrez S."/>
        </authorList>
    </citation>
    <scope>NUCLEOTIDE SEQUENCE [LARGE SCALE GENOMIC DNA]</scope>
    <source>
        <strain evidence="3 4">NRRL 13405</strain>
    </source>
</reference>
<sequence length="569" mass="64778">MVPKASFGVFLSLFLHIANGHEGTEPMQPDHKYAEDRAHMVLNAIHSAGRLFGSALYHNGFGFFPATVPAGTLFYHGAERNVTPTGPEWLAFDIEHSEAFAMSYRSRRGKGRHPVAPPPDKHKSEGEEDLREEEFREELRRRSEHGNAENTRDHSGYPVDDNDPVNHRGYLHMYQTTRELNLLLLDGMSAGKTYMGTLDSQDLVLREGKGNGRSFDEWNRASDLCKIASEWGLDGFVRMEIGVEIIKCDFSNGLNLVNMMRTELRNHTMNDQDLSMFQWIRGVGERYDGIGGGRLRIDFSSMVSGLFFPINISSTDPERPDLKRLGAATMTELIDIKAYLKDVLHQPRRFTVDWQGVVDLIVSRYSKRIALMAYEPLPSRHFINEVLGTTSTWFNAPPLPDDISLAEQKNTNRTANAIEECRRHYLRPAHVFKDKWSVEDELIYTSLDTVLSTICNTLYLVRGRLLEASTAHLSGLTSKDDESYEKLERAVEHGRSMVQQLMSELGWTTWKKPQACAPDELSSIAMWPFGTEEDHWHPGCRSIDVVQHPNGTYWDHRLPKPDDRDDLSI</sequence>
<feature type="compositionally biased region" description="Basic and acidic residues" evidence="1">
    <location>
        <begin position="133"/>
        <end position="155"/>
    </location>
</feature>
<dbReference type="AlphaFoldDB" id="A0A395MLR1"/>
<gene>
    <name evidence="3" type="ORF">FIE12Z_7214</name>
</gene>
<dbReference type="EMBL" id="PXXK01000205">
    <property type="protein sequence ID" value="RFN48535.1"/>
    <property type="molecule type" value="Genomic_DNA"/>
</dbReference>
<evidence type="ECO:0000256" key="2">
    <source>
        <dbReference type="SAM" id="SignalP"/>
    </source>
</evidence>
<evidence type="ECO:0000256" key="1">
    <source>
        <dbReference type="SAM" id="MobiDB-lite"/>
    </source>
</evidence>
<proteinExistence type="predicted"/>
<dbReference type="Proteomes" id="UP000265631">
    <property type="component" value="Unassembled WGS sequence"/>
</dbReference>
<dbReference type="STRING" id="2594813.A0A395MLR1"/>
<feature type="chain" id="PRO_5017409906" evidence="2">
    <location>
        <begin position="21"/>
        <end position="569"/>
    </location>
</feature>
<dbReference type="InterPro" id="IPR038921">
    <property type="entry name" value="YOR389W-like"/>
</dbReference>
<keyword evidence="2" id="KW-0732">Signal</keyword>
<dbReference type="PANTHER" id="PTHR35204">
    <property type="entry name" value="YALI0A21131P"/>
    <property type="match status" value="1"/>
</dbReference>
<comment type="caution">
    <text evidence="3">The sequence shown here is derived from an EMBL/GenBank/DDBJ whole genome shotgun (WGS) entry which is preliminary data.</text>
</comment>
<feature type="region of interest" description="Disordered" evidence="1">
    <location>
        <begin position="105"/>
        <end position="164"/>
    </location>
</feature>
<feature type="signal peptide" evidence="2">
    <location>
        <begin position="1"/>
        <end position="20"/>
    </location>
</feature>
<evidence type="ECO:0000313" key="3">
    <source>
        <dbReference type="EMBL" id="RFN48535.1"/>
    </source>
</evidence>
<evidence type="ECO:0000313" key="4">
    <source>
        <dbReference type="Proteomes" id="UP000265631"/>
    </source>
</evidence>